<dbReference type="EMBL" id="JARXVH010000044">
    <property type="protein sequence ID" value="MDH6222788.1"/>
    <property type="molecule type" value="Genomic_DNA"/>
</dbReference>
<dbReference type="InterPro" id="IPR013325">
    <property type="entry name" value="RNA_pol_sigma_r2"/>
</dbReference>
<dbReference type="InterPro" id="IPR036388">
    <property type="entry name" value="WH-like_DNA-bd_sf"/>
</dbReference>
<proteinExistence type="inferred from homology"/>
<name>A0ABT6M2M9_9ACTN</name>
<keyword evidence="4" id="KW-0238">DNA-binding</keyword>
<sequence length="186" mass="20867">MWVGGRPRRVVDEAALGAFYAEHIGGLQTYLTRKTGPDTARELASQVFEQFLVWWPDNPSHPAPVAALYRIAQCRLVDHLRRQGRAMALDVPDLEQILALSGVEDDVAAVDLHVDLERALAELTRRQQEALQLRYVAELPVGTCAEVLGLGIDNMKKILKNVLRTLRDSPRMAAYDNTTRAREVQQ</sequence>
<comment type="similarity">
    <text evidence="1">Belongs to the sigma-70 factor family. ECF subfamily.</text>
</comment>
<evidence type="ECO:0000256" key="1">
    <source>
        <dbReference type="ARBA" id="ARBA00010641"/>
    </source>
</evidence>
<evidence type="ECO:0000313" key="7">
    <source>
        <dbReference type="EMBL" id="MDH6222788.1"/>
    </source>
</evidence>
<keyword evidence="8" id="KW-1185">Reference proteome</keyword>
<keyword evidence="2" id="KW-0805">Transcription regulation</keyword>
<dbReference type="Gene3D" id="1.10.10.10">
    <property type="entry name" value="Winged helix-like DNA-binding domain superfamily/Winged helix DNA-binding domain"/>
    <property type="match status" value="1"/>
</dbReference>
<dbReference type="InterPro" id="IPR013324">
    <property type="entry name" value="RNA_pol_sigma_r3/r4-like"/>
</dbReference>
<keyword evidence="5" id="KW-0804">Transcription</keyword>
<comment type="caution">
    <text evidence="7">The sequence shown here is derived from an EMBL/GenBank/DDBJ whole genome shotgun (WGS) entry which is preliminary data.</text>
</comment>
<reference evidence="7 8" key="1">
    <citation type="submission" date="2023-04" db="EMBL/GenBank/DDBJ databases">
        <title>Forest soil microbial communities from Buena Vista Peninsula, Colon Province, Panama.</title>
        <authorList>
            <person name="Bouskill N."/>
        </authorList>
    </citation>
    <scope>NUCLEOTIDE SEQUENCE [LARGE SCALE GENOMIC DNA]</scope>
    <source>
        <strain evidence="7 8">GGS1</strain>
    </source>
</reference>
<dbReference type="Gene3D" id="1.10.1740.10">
    <property type="match status" value="1"/>
</dbReference>
<protein>
    <submittedName>
        <fullName evidence="7">RNA polymerase sigma factor (Sigma-70 family)</fullName>
    </submittedName>
</protein>
<dbReference type="PANTHER" id="PTHR43133">
    <property type="entry name" value="RNA POLYMERASE ECF-TYPE SIGMA FACTO"/>
    <property type="match status" value="1"/>
</dbReference>
<organism evidence="7 8">
    <name type="scientific">Streptomyces pseudovenezuelae</name>
    <dbReference type="NCBI Taxonomy" id="67350"/>
    <lineage>
        <taxon>Bacteria</taxon>
        <taxon>Bacillati</taxon>
        <taxon>Actinomycetota</taxon>
        <taxon>Actinomycetes</taxon>
        <taxon>Kitasatosporales</taxon>
        <taxon>Streptomycetaceae</taxon>
        <taxon>Streptomyces</taxon>
        <taxon>Streptomyces aurantiacus group</taxon>
    </lineage>
</organism>
<dbReference type="InterPro" id="IPR013249">
    <property type="entry name" value="RNA_pol_sigma70_r4_t2"/>
</dbReference>
<dbReference type="PANTHER" id="PTHR43133:SF8">
    <property type="entry name" value="RNA POLYMERASE SIGMA FACTOR HI_1459-RELATED"/>
    <property type="match status" value="1"/>
</dbReference>
<accession>A0ABT6M2M9</accession>
<dbReference type="SUPFAM" id="SSF88946">
    <property type="entry name" value="Sigma2 domain of RNA polymerase sigma factors"/>
    <property type="match status" value="1"/>
</dbReference>
<dbReference type="InterPro" id="IPR039425">
    <property type="entry name" value="RNA_pol_sigma-70-like"/>
</dbReference>
<evidence type="ECO:0000256" key="5">
    <source>
        <dbReference type="ARBA" id="ARBA00023163"/>
    </source>
</evidence>
<gene>
    <name evidence="7" type="ORF">M2283_010140</name>
</gene>
<dbReference type="Pfam" id="PF08281">
    <property type="entry name" value="Sigma70_r4_2"/>
    <property type="match status" value="1"/>
</dbReference>
<dbReference type="SUPFAM" id="SSF88659">
    <property type="entry name" value="Sigma3 and sigma4 domains of RNA polymerase sigma factors"/>
    <property type="match status" value="1"/>
</dbReference>
<evidence type="ECO:0000256" key="2">
    <source>
        <dbReference type="ARBA" id="ARBA00023015"/>
    </source>
</evidence>
<keyword evidence="3" id="KW-0731">Sigma factor</keyword>
<evidence type="ECO:0000256" key="4">
    <source>
        <dbReference type="ARBA" id="ARBA00023125"/>
    </source>
</evidence>
<dbReference type="Proteomes" id="UP001160499">
    <property type="component" value="Unassembled WGS sequence"/>
</dbReference>
<feature type="domain" description="RNA polymerase sigma factor 70 region 4 type 2" evidence="6">
    <location>
        <begin position="115"/>
        <end position="164"/>
    </location>
</feature>
<evidence type="ECO:0000256" key="3">
    <source>
        <dbReference type="ARBA" id="ARBA00023082"/>
    </source>
</evidence>
<evidence type="ECO:0000259" key="6">
    <source>
        <dbReference type="Pfam" id="PF08281"/>
    </source>
</evidence>
<evidence type="ECO:0000313" key="8">
    <source>
        <dbReference type="Proteomes" id="UP001160499"/>
    </source>
</evidence>